<dbReference type="PANTHER" id="PTHR36307">
    <property type="entry name" value="FLAGELLA BASAL BODY P-RING FORMATION PROTEIN FLGA"/>
    <property type="match status" value="1"/>
</dbReference>
<proteinExistence type="inferred from homology"/>
<comment type="function">
    <text evidence="4">Involved in the assembly process of the P-ring formation. It may associate with FlgF on the rod constituting a structure essential for the P-ring assembly or may act as a modulator protein for the P-ring assembly.</text>
</comment>
<keyword evidence="6" id="KW-0969">Cilium</keyword>
<keyword evidence="6" id="KW-0966">Cell projection</keyword>
<organism evidence="6 7">
    <name type="scientific">Bradyrhizobium rifense</name>
    <dbReference type="NCBI Taxonomy" id="515499"/>
    <lineage>
        <taxon>Bacteria</taxon>
        <taxon>Pseudomonadati</taxon>
        <taxon>Pseudomonadota</taxon>
        <taxon>Alphaproteobacteria</taxon>
        <taxon>Hyphomicrobiales</taxon>
        <taxon>Nitrobacteraceae</taxon>
        <taxon>Bradyrhizobium</taxon>
    </lineage>
</organism>
<reference evidence="6 7" key="1">
    <citation type="submission" date="2019-08" db="EMBL/GenBank/DDBJ databases">
        <title>Bradyrhizobium hipponensis sp. nov., a rhizobium isolated from a Lupinus angustifolius root nodule in Tunisia.</title>
        <authorList>
            <person name="Off K."/>
            <person name="Rejili M."/>
            <person name="Mars M."/>
            <person name="Brachmann A."/>
            <person name="Marin M."/>
        </authorList>
    </citation>
    <scope>NUCLEOTIDE SEQUENCE [LARGE SCALE GENOMIC DNA]</scope>
    <source>
        <strain evidence="6 7">CTAW71</strain>
    </source>
</reference>
<dbReference type="GO" id="GO:0044780">
    <property type="term" value="P:bacterial-type flagellum assembly"/>
    <property type="evidence" value="ECO:0007669"/>
    <property type="project" value="InterPro"/>
</dbReference>
<sequence length="176" mass="18787">MRWRRRYRRISVASSGVSMLNRVGLIARGLAAALLVLVSARLAAADEKRLPVPAVAIRAGELIRDDMITERTFAPNVLGVAMFIEGRQVLVGRMARRALLPGQPIPTNSVEDPWTIARGAMVKVVVEDSGLSIVTYGAAMQSGAPGSLITVRNTDTGVMIRAIVQPDGTVRVADGS</sequence>
<evidence type="ECO:0000313" key="6">
    <source>
        <dbReference type="EMBL" id="TYL95676.1"/>
    </source>
</evidence>
<evidence type="ECO:0000256" key="4">
    <source>
        <dbReference type="RuleBase" id="RU362063"/>
    </source>
</evidence>
<evidence type="ECO:0000256" key="1">
    <source>
        <dbReference type="ARBA" id="ARBA00004418"/>
    </source>
</evidence>
<evidence type="ECO:0000313" key="7">
    <source>
        <dbReference type="Proteomes" id="UP000324758"/>
    </source>
</evidence>
<comment type="subcellular location">
    <subcellularLocation>
        <location evidence="1 4">Periplasm</location>
    </subcellularLocation>
</comment>
<dbReference type="InterPro" id="IPR013974">
    <property type="entry name" value="SAF"/>
</dbReference>
<dbReference type="InterPro" id="IPR039246">
    <property type="entry name" value="Flagellar_FlgA"/>
</dbReference>
<dbReference type="Gene3D" id="2.30.30.760">
    <property type="match status" value="1"/>
</dbReference>
<dbReference type="InterPro" id="IPR017585">
    <property type="entry name" value="SAF_FlgA"/>
</dbReference>
<accession>A0A5D3KSP0</accession>
<name>A0A5D3KSP0_9BRAD</name>
<keyword evidence="6" id="KW-0282">Flagellum</keyword>
<dbReference type="EMBL" id="VSSS01000024">
    <property type="protein sequence ID" value="TYL95676.1"/>
    <property type="molecule type" value="Genomic_DNA"/>
</dbReference>
<dbReference type="SMART" id="SM00858">
    <property type="entry name" value="SAF"/>
    <property type="match status" value="1"/>
</dbReference>
<protein>
    <recommendedName>
        <fullName evidence="4">Flagella basal body P-ring formation protein FlgA</fullName>
    </recommendedName>
</protein>
<feature type="domain" description="SAF" evidence="5">
    <location>
        <begin position="48"/>
        <end position="111"/>
    </location>
</feature>
<keyword evidence="2" id="KW-0732">Signal</keyword>
<evidence type="ECO:0000256" key="3">
    <source>
        <dbReference type="ARBA" id="ARBA00022764"/>
    </source>
</evidence>
<gene>
    <name evidence="6" type="primary">flgA</name>
    <name evidence="6" type="ORF">FXB40_15035</name>
</gene>
<keyword evidence="4" id="KW-1005">Bacterial flagellum biogenesis</keyword>
<comment type="caution">
    <text evidence="6">The sequence shown here is derived from an EMBL/GenBank/DDBJ whole genome shotgun (WGS) entry which is preliminary data.</text>
</comment>
<dbReference type="Pfam" id="PF13144">
    <property type="entry name" value="ChapFlgA"/>
    <property type="match status" value="1"/>
</dbReference>
<evidence type="ECO:0000256" key="2">
    <source>
        <dbReference type="ARBA" id="ARBA00022729"/>
    </source>
</evidence>
<keyword evidence="3 4" id="KW-0574">Periplasm</keyword>
<comment type="similarity">
    <text evidence="4">Belongs to the FlgA family.</text>
</comment>
<keyword evidence="7" id="KW-1185">Reference proteome</keyword>
<dbReference type="AlphaFoldDB" id="A0A5D3KSP0"/>
<dbReference type="OrthoDB" id="8448733at2"/>
<dbReference type="PANTHER" id="PTHR36307:SF1">
    <property type="entry name" value="FLAGELLA BASAL BODY P-RING FORMATION PROTEIN FLGA"/>
    <property type="match status" value="1"/>
</dbReference>
<dbReference type="Proteomes" id="UP000324758">
    <property type="component" value="Unassembled WGS sequence"/>
</dbReference>
<evidence type="ECO:0000259" key="5">
    <source>
        <dbReference type="SMART" id="SM00858"/>
    </source>
</evidence>
<dbReference type="GO" id="GO:0042597">
    <property type="term" value="C:periplasmic space"/>
    <property type="evidence" value="ECO:0007669"/>
    <property type="project" value="UniProtKB-SubCell"/>
</dbReference>
<dbReference type="NCBIfam" id="TIGR03170">
    <property type="entry name" value="flgA_cterm"/>
    <property type="match status" value="1"/>
</dbReference>
<dbReference type="CDD" id="cd11614">
    <property type="entry name" value="SAF_CpaB_FlgA_like"/>
    <property type="match status" value="1"/>
</dbReference>